<dbReference type="InterPro" id="IPR002446">
    <property type="entry name" value="Lipocalin_bac"/>
</dbReference>
<keyword evidence="2" id="KW-0998">Cell outer membrane</keyword>
<dbReference type="PRINTS" id="PR01171">
    <property type="entry name" value="BCTLIPOCALIN"/>
</dbReference>
<dbReference type="EMBL" id="JACHHZ010000001">
    <property type="protein sequence ID" value="MBB6092398.1"/>
    <property type="molecule type" value="Genomic_DNA"/>
</dbReference>
<comment type="function">
    <text evidence="2">Involved in the storage or transport of lipids necessary for membrane maintenance under stressful conditions. Displays a binding preference for lysophospholipids.</text>
</comment>
<comment type="similarity">
    <text evidence="1 2">Belongs to the calycin superfamily. Lipocalin family.</text>
</comment>
<dbReference type="RefSeq" id="WP_184330118.1">
    <property type="nucleotide sequence ID" value="NZ_JACHHZ010000001.1"/>
</dbReference>
<comment type="subunit">
    <text evidence="2">Homodimer.</text>
</comment>
<keyword evidence="2" id="KW-0446">Lipid-binding</keyword>
<dbReference type="PIRSF" id="PIRSF036893">
    <property type="entry name" value="Lipocalin_ApoD"/>
    <property type="match status" value="1"/>
</dbReference>
<dbReference type="CDD" id="cd19438">
    <property type="entry name" value="lipocalin_Blc-like"/>
    <property type="match status" value="1"/>
</dbReference>
<dbReference type="PANTHER" id="PTHR10612">
    <property type="entry name" value="APOLIPOPROTEIN D"/>
    <property type="match status" value="1"/>
</dbReference>
<name>A0A841HJK4_9GAMM</name>
<dbReference type="Pfam" id="PF08212">
    <property type="entry name" value="Lipocalin_2"/>
    <property type="match status" value="1"/>
</dbReference>
<feature type="domain" description="Lipocalin/cytosolic fatty-acid binding" evidence="4">
    <location>
        <begin position="32"/>
        <end position="174"/>
    </location>
</feature>
<comment type="subcellular location">
    <subcellularLocation>
        <location evidence="2">Cell outer membrane</location>
    </subcellularLocation>
</comment>
<dbReference type="InterPro" id="IPR012674">
    <property type="entry name" value="Calycin"/>
</dbReference>
<dbReference type="PANTHER" id="PTHR10612:SF34">
    <property type="entry name" value="APOLIPOPROTEIN D"/>
    <property type="match status" value="1"/>
</dbReference>
<dbReference type="GO" id="GO:0008289">
    <property type="term" value="F:lipid binding"/>
    <property type="evidence" value="ECO:0007669"/>
    <property type="project" value="UniProtKB-UniRule"/>
</dbReference>
<dbReference type="InterPro" id="IPR022272">
    <property type="entry name" value="Lipocalin_CS"/>
</dbReference>
<keyword evidence="6" id="KW-1185">Reference proteome</keyword>
<gene>
    <name evidence="5" type="ORF">HNQ60_001244</name>
</gene>
<dbReference type="PROSITE" id="PS51257">
    <property type="entry name" value="PROKAR_LIPOPROTEIN"/>
    <property type="match status" value="1"/>
</dbReference>
<evidence type="ECO:0000313" key="6">
    <source>
        <dbReference type="Proteomes" id="UP000588068"/>
    </source>
</evidence>
<reference evidence="5 6" key="1">
    <citation type="submission" date="2020-08" db="EMBL/GenBank/DDBJ databases">
        <title>Genomic Encyclopedia of Type Strains, Phase IV (KMG-IV): sequencing the most valuable type-strain genomes for metagenomic binning, comparative biology and taxonomic classification.</title>
        <authorList>
            <person name="Goeker M."/>
        </authorList>
    </citation>
    <scope>NUCLEOTIDE SEQUENCE [LARGE SCALE GENOMIC DNA]</scope>
    <source>
        <strain evidence="5 6">DSM 26723</strain>
    </source>
</reference>
<dbReference type="GO" id="GO:0009279">
    <property type="term" value="C:cell outer membrane"/>
    <property type="evidence" value="ECO:0007669"/>
    <property type="project" value="UniProtKB-SubCell"/>
</dbReference>
<comment type="caution">
    <text evidence="5">The sequence shown here is derived from an EMBL/GenBank/DDBJ whole genome shotgun (WGS) entry which is preliminary data.</text>
</comment>
<dbReference type="AlphaFoldDB" id="A0A841HJK4"/>
<keyword evidence="2 3" id="KW-0449">Lipoprotein</keyword>
<evidence type="ECO:0000256" key="1">
    <source>
        <dbReference type="ARBA" id="ARBA00006889"/>
    </source>
</evidence>
<dbReference type="Proteomes" id="UP000588068">
    <property type="component" value="Unassembled WGS sequence"/>
</dbReference>
<protein>
    <recommendedName>
        <fullName evidence="2">Outer membrane lipoprotein Blc</fullName>
    </recommendedName>
</protein>
<organism evidence="5 6">
    <name type="scientific">Povalibacter uvarum</name>
    <dbReference type="NCBI Taxonomy" id="732238"/>
    <lineage>
        <taxon>Bacteria</taxon>
        <taxon>Pseudomonadati</taxon>
        <taxon>Pseudomonadota</taxon>
        <taxon>Gammaproteobacteria</taxon>
        <taxon>Steroidobacterales</taxon>
        <taxon>Steroidobacteraceae</taxon>
        <taxon>Povalibacter</taxon>
    </lineage>
</organism>
<dbReference type="GO" id="GO:0006950">
    <property type="term" value="P:response to stress"/>
    <property type="evidence" value="ECO:0007669"/>
    <property type="project" value="UniProtKB-ARBA"/>
</dbReference>
<dbReference type="InterPro" id="IPR022271">
    <property type="entry name" value="Lipocalin_ApoD"/>
</dbReference>
<proteinExistence type="inferred from homology"/>
<evidence type="ECO:0000256" key="3">
    <source>
        <dbReference type="PIRSR" id="PIRSR036893-52"/>
    </source>
</evidence>
<dbReference type="InterPro" id="IPR047202">
    <property type="entry name" value="Lipocalin_Blc-like_dom"/>
</dbReference>
<evidence type="ECO:0000259" key="4">
    <source>
        <dbReference type="Pfam" id="PF08212"/>
    </source>
</evidence>
<dbReference type="SUPFAM" id="SSF50814">
    <property type="entry name" value="Lipocalins"/>
    <property type="match status" value="1"/>
</dbReference>
<keyword evidence="2" id="KW-0732">Signal</keyword>
<dbReference type="PROSITE" id="PS00213">
    <property type="entry name" value="LIPOCALIN"/>
    <property type="match status" value="1"/>
</dbReference>
<dbReference type="InterPro" id="IPR000566">
    <property type="entry name" value="Lipocln_cytosolic_FA-bd_dom"/>
</dbReference>
<sequence length="176" mass="20196">MKSTTLVLVAAMFLSACANSPPSQPLRTVKQVDLARYMGDWYVIANIPYFAERNCFDSVESYALRPDGRIDNWFSCRRGSPDAPFERKVSALAKVEDATTNARWSVRFFGLISVQYLVIDLDEQYRWAVIGHPSRNYGWVLARDKMLPDATYDQILRRLGEQGYEVSRFAKVPQRT</sequence>
<feature type="chain" id="PRO_5033201856" description="Outer membrane lipoprotein Blc" evidence="2">
    <location>
        <begin position="19"/>
        <end position="176"/>
    </location>
</feature>
<evidence type="ECO:0000256" key="2">
    <source>
        <dbReference type="PIRNR" id="PIRNR036893"/>
    </source>
</evidence>
<accession>A0A841HJK4</accession>
<dbReference type="Gene3D" id="2.40.128.20">
    <property type="match status" value="1"/>
</dbReference>
<feature type="lipid moiety-binding region" description="S-diacylglycerol cysteine" evidence="3">
    <location>
        <position position="17"/>
    </location>
</feature>
<keyword evidence="2" id="KW-0472">Membrane</keyword>
<keyword evidence="3" id="KW-0564">Palmitate</keyword>
<evidence type="ECO:0000313" key="5">
    <source>
        <dbReference type="EMBL" id="MBB6092398.1"/>
    </source>
</evidence>
<feature type="lipid moiety-binding region" description="N-palmitoyl cysteine" evidence="3">
    <location>
        <position position="17"/>
    </location>
</feature>
<feature type="signal peptide" evidence="2">
    <location>
        <begin position="1"/>
        <end position="18"/>
    </location>
</feature>